<evidence type="ECO:0000256" key="1">
    <source>
        <dbReference type="ARBA" id="ARBA00022821"/>
    </source>
</evidence>
<protein>
    <recommendedName>
        <fullName evidence="4">NB-ARC domain-containing protein</fullName>
    </recommendedName>
</protein>
<keyword evidence="1" id="KW-0611">Plant defense</keyword>
<dbReference type="AlphaFoldDB" id="A0A7J9HGQ9"/>
<dbReference type="OrthoDB" id="1434466at2759"/>
<sequence>MLKKAKRKYQKIEEVVEDWLLKAEKACKMHTLCKEMYEKTRVITQLIETSKFDQVGHHVAVPCLEFFPPMYVTVSKFSTFALNEIIEALKDFINMIWVWGIKRVGKTTLVHAAGNKIKESQLFNDVAMAIVSETLDVGEIQDTIADSLDIKFERRN</sequence>
<dbReference type="Proteomes" id="UP000593560">
    <property type="component" value="Unassembled WGS sequence"/>
</dbReference>
<dbReference type="PANTHER" id="PTHR33463:SF203">
    <property type="entry name" value="AAA+ ATPASE DOMAIN-CONTAINING PROTEIN"/>
    <property type="match status" value="1"/>
</dbReference>
<dbReference type="InterPro" id="IPR050905">
    <property type="entry name" value="Plant_NBS-LRR"/>
</dbReference>
<name>A0A7J9HGQ9_9ROSI</name>
<dbReference type="PANTHER" id="PTHR33463">
    <property type="entry name" value="NB-ARC DOMAIN-CONTAINING PROTEIN-RELATED"/>
    <property type="match status" value="1"/>
</dbReference>
<organism evidence="2 3">
    <name type="scientific">Gossypium harknessii</name>
    <dbReference type="NCBI Taxonomy" id="34285"/>
    <lineage>
        <taxon>Eukaryota</taxon>
        <taxon>Viridiplantae</taxon>
        <taxon>Streptophyta</taxon>
        <taxon>Embryophyta</taxon>
        <taxon>Tracheophyta</taxon>
        <taxon>Spermatophyta</taxon>
        <taxon>Magnoliopsida</taxon>
        <taxon>eudicotyledons</taxon>
        <taxon>Gunneridae</taxon>
        <taxon>Pentapetalae</taxon>
        <taxon>rosids</taxon>
        <taxon>malvids</taxon>
        <taxon>Malvales</taxon>
        <taxon>Malvaceae</taxon>
        <taxon>Malvoideae</taxon>
        <taxon>Gossypium</taxon>
    </lineage>
</organism>
<comment type="caution">
    <text evidence="2">The sequence shown here is derived from an EMBL/GenBank/DDBJ whole genome shotgun (WGS) entry which is preliminary data.</text>
</comment>
<dbReference type="Gene3D" id="3.40.50.300">
    <property type="entry name" value="P-loop containing nucleotide triphosphate hydrolases"/>
    <property type="match status" value="1"/>
</dbReference>
<evidence type="ECO:0000313" key="3">
    <source>
        <dbReference type="Proteomes" id="UP000593560"/>
    </source>
</evidence>
<reference evidence="2 3" key="1">
    <citation type="journal article" date="2019" name="Genome Biol. Evol.">
        <title>Insights into the evolution of the New World diploid cottons (Gossypium, subgenus Houzingenia) based on genome sequencing.</title>
        <authorList>
            <person name="Grover C.E."/>
            <person name="Arick M.A. 2nd"/>
            <person name="Thrash A."/>
            <person name="Conover J.L."/>
            <person name="Sanders W.S."/>
            <person name="Peterson D.G."/>
            <person name="Frelichowski J.E."/>
            <person name="Scheffler J.A."/>
            <person name="Scheffler B.E."/>
            <person name="Wendel J.F."/>
        </authorList>
    </citation>
    <scope>NUCLEOTIDE SEQUENCE [LARGE SCALE GENOMIC DNA]</scope>
    <source>
        <strain evidence="2">0</strain>
        <tissue evidence="2">Leaf</tissue>
    </source>
</reference>
<dbReference type="InterPro" id="IPR027417">
    <property type="entry name" value="P-loop_NTPase"/>
</dbReference>
<dbReference type="SUPFAM" id="SSF52540">
    <property type="entry name" value="P-loop containing nucleoside triphosphate hydrolases"/>
    <property type="match status" value="1"/>
</dbReference>
<gene>
    <name evidence="2" type="ORF">Gohar_024666</name>
</gene>
<dbReference type="EMBL" id="JABFAD010000009">
    <property type="protein sequence ID" value="MBA0808973.1"/>
    <property type="molecule type" value="Genomic_DNA"/>
</dbReference>
<proteinExistence type="predicted"/>
<evidence type="ECO:0008006" key="4">
    <source>
        <dbReference type="Google" id="ProtNLM"/>
    </source>
</evidence>
<accession>A0A7J9HGQ9</accession>
<evidence type="ECO:0000313" key="2">
    <source>
        <dbReference type="EMBL" id="MBA0808973.1"/>
    </source>
</evidence>
<keyword evidence="3" id="KW-1185">Reference proteome</keyword>